<evidence type="ECO:0000256" key="5">
    <source>
        <dbReference type="ARBA" id="ARBA00022771"/>
    </source>
</evidence>
<feature type="domain" description="RanBP2-type" evidence="12">
    <location>
        <begin position="601"/>
        <end position="629"/>
    </location>
</feature>
<dbReference type="Pfam" id="PF01424">
    <property type="entry name" value="R3H"/>
    <property type="match status" value="1"/>
</dbReference>
<evidence type="ECO:0000256" key="7">
    <source>
        <dbReference type="ARBA" id="ARBA00023015"/>
    </source>
</evidence>
<dbReference type="InterPro" id="IPR000967">
    <property type="entry name" value="Znf_NFX1"/>
</dbReference>
<dbReference type="KEGG" id="acan:ACA1_036950"/>
<evidence type="ECO:0000256" key="4">
    <source>
        <dbReference type="ARBA" id="ARBA00022737"/>
    </source>
</evidence>
<sequence length="629" mass="68210">MVPPIPCSTPPPECNHPCVRPSPCGHALPYHACHRDNEPCPPCTVLVEKWCMGNHELRNHVPCHVKDVSCGSPCGKPMPCGQHKCARICHKAPCVVPKEAETAASSSKDKNKKGKKNKEKEKEQDEPAWEETEEKQSEAEPELVSCGQKCGRPLKHCAHNCTALCHPGQPCPVVQCRQMVRITCPCKRRSMEVLCLRGGPAAEHDAGKEKDEDDSFDASKREDKRQLSCDEMCEREKRNQRIDEAFNVAGSKEKEAPVFTEELLSAARNNTVKFVQKVEEEFKKLILAPSGIRHSFPPMKVLQRALIHELARWYRLDAISYDPEPLRNVVVMKKNDSRIPPFALLSTLMASGRLPKVATTAPALGSAFDMDIGDATDCVLQIYNLSPIITTEHLATFLSRFSGEYVLKWLDDANALAIFSNVQQYQAALSSLQTDGTFKIRPYEGPKTSWLRSRTMVKGESASSSSTSSSSTSSSSTTAAKDSKPAKKTTDTTTIAGAKPSLPPGLAAPASFAAPNAFSVLLSSPAASVDGVTPDDVPSSDVGAEAAPADWEELADDAQTDDARPAAATKASTPNVWNAVVASHADEPQPRGPHHAAAAPSAQQWSCAHCTFLNPPSAGKCEVCENTRF</sequence>
<evidence type="ECO:0000256" key="2">
    <source>
        <dbReference type="ARBA" id="ARBA00007269"/>
    </source>
</evidence>
<feature type="compositionally biased region" description="Low complexity" evidence="11">
    <location>
        <begin position="461"/>
        <end position="480"/>
    </location>
</feature>
<feature type="compositionally biased region" description="Low complexity" evidence="11">
    <location>
        <begin position="491"/>
        <end position="501"/>
    </location>
</feature>
<keyword evidence="4" id="KW-0677">Repeat</keyword>
<dbReference type="OrthoDB" id="6512771at2759"/>
<dbReference type="SMART" id="SM00393">
    <property type="entry name" value="R3H"/>
    <property type="match status" value="1"/>
</dbReference>
<keyword evidence="5 10" id="KW-0863">Zinc-finger</keyword>
<dbReference type="Gene3D" id="2.30.30.380">
    <property type="entry name" value="Zn-finger domain of Sec23/24"/>
    <property type="match status" value="1"/>
</dbReference>
<proteinExistence type="inferred from homology"/>
<keyword evidence="15" id="KW-1185">Reference proteome</keyword>
<dbReference type="PANTHER" id="PTHR12360">
    <property type="entry name" value="NUCLEAR TRANSCRIPTION FACTOR, X-BOX BINDING 1 NFX1"/>
    <property type="match status" value="1"/>
</dbReference>
<keyword evidence="3" id="KW-0479">Metal-binding</keyword>
<dbReference type="PANTHER" id="PTHR12360:SF12">
    <property type="entry name" value="TRANSCRIPTIONAL REPRESSOR NF-X1"/>
    <property type="match status" value="1"/>
</dbReference>
<evidence type="ECO:0000256" key="1">
    <source>
        <dbReference type="ARBA" id="ARBA00004123"/>
    </source>
</evidence>
<dbReference type="GO" id="GO:0000122">
    <property type="term" value="P:negative regulation of transcription by RNA polymerase II"/>
    <property type="evidence" value="ECO:0007669"/>
    <property type="project" value="TreeGrafter"/>
</dbReference>
<evidence type="ECO:0000256" key="8">
    <source>
        <dbReference type="ARBA" id="ARBA00023163"/>
    </source>
</evidence>
<dbReference type="InterPro" id="IPR001374">
    <property type="entry name" value="R3H_dom"/>
</dbReference>
<dbReference type="SMART" id="SM00438">
    <property type="entry name" value="ZnF_NFX"/>
    <property type="match status" value="3"/>
</dbReference>
<dbReference type="Gene3D" id="3.30.1370.50">
    <property type="entry name" value="R3H-like domain"/>
    <property type="match status" value="1"/>
</dbReference>
<evidence type="ECO:0000259" key="13">
    <source>
        <dbReference type="PROSITE" id="PS51061"/>
    </source>
</evidence>
<evidence type="ECO:0000313" key="14">
    <source>
        <dbReference type="EMBL" id="ELR18861.1"/>
    </source>
</evidence>
<feature type="region of interest" description="Disordered" evidence="11">
    <location>
        <begin position="201"/>
        <end position="223"/>
    </location>
</feature>
<dbReference type="PROSITE" id="PS51061">
    <property type="entry name" value="R3H"/>
    <property type="match status" value="1"/>
</dbReference>
<dbReference type="SMART" id="SM00547">
    <property type="entry name" value="ZnF_RBZ"/>
    <property type="match status" value="1"/>
</dbReference>
<dbReference type="VEuPathDB" id="AmoebaDB:ACA1_036950"/>
<dbReference type="InterPro" id="IPR036443">
    <property type="entry name" value="Znf_RanBP2_sf"/>
</dbReference>
<evidence type="ECO:0000256" key="6">
    <source>
        <dbReference type="ARBA" id="ARBA00022833"/>
    </source>
</evidence>
<dbReference type="SUPFAM" id="SSF90209">
    <property type="entry name" value="Ran binding protein zinc finger-like"/>
    <property type="match status" value="1"/>
</dbReference>
<gene>
    <name evidence="14" type="ORF">ACA1_036950</name>
</gene>
<evidence type="ECO:0000256" key="10">
    <source>
        <dbReference type="PROSITE-ProRule" id="PRU00322"/>
    </source>
</evidence>
<dbReference type="PROSITE" id="PS50199">
    <property type="entry name" value="ZF_RANBP2_2"/>
    <property type="match status" value="1"/>
</dbReference>
<dbReference type="GO" id="GO:0000981">
    <property type="term" value="F:DNA-binding transcription factor activity, RNA polymerase II-specific"/>
    <property type="evidence" value="ECO:0007669"/>
    <property type="project" value="TreeGrafter"/>
</dbReference>
<dbReference type="InterPro" id="IPR034078">
    <property type="entry name" value="NFX1_fam"/>
</dbReference>
<dbReference type="GO" id="GO:0005634">
    <property type="term" value="C:nucleus"/>
    <property type="evidence" value="ECO:0007669"/>
    <property type="project" value="UniProtKB-SubCell"/>
</dbReference>
<dbReference type="GO" id="GO:0008270">
    <property type="term" value="F:zinc ion binding"/>
    <property type="evidence" value="ECO:0007669"/>
    <property type="project" value="UniProtKB-KW"/>
</dbReference>
<keyword evidence="8" id="KW-0804">Transcription</keyword>
<dbReference type="Gene3D" id="3.30.70.330">
    <property type="match status" value="1"/>
</dbReference>
<feature type="region of interest" description="Disordered" evidence="11">
    <location>
        <begin position="451"/>
        <end position="501"/>
    </location>
</feature>
<dbReference type="InterPro" id="IPR012677">
    <property type="entry name" value="Nucleotide-bd_a/b_plait_sf"/>
</dbReference>
<feature type="compositionally biased region" description="Basic and acidic residues" evidence="11">
    <location>
        <begin position="481"/>
        <end position="490"/>
    </location>
</feature>
<evidence type="ECO:0000256" key="3">
    <source>
        <dbReference type="ARBA" id="ARBA00022723"/>
    </source>
</evidence>
<dbReference type="InterPro" id="IPR056234">
    <property type="entry name" value="RRM_NFXL1"/>
</dbReference>
<reference evidence="14 15" key="1">
    <citation type="journal article" date="2013" name="Genome Biol.">
        <title>Genome of Acanthamoeba castellanii highlights extensive lateral gene transfer and early evolution of tyrosine kinase signaling.</title>
        <authorList>
            <person name="Clarke M."/>
            <person name="Lohan A.J."/>
            <person name="Liu B."/>
            <person name="Lagkouvardos I."/>
            <person name="Roy S."/>
            <person name="Zafar N."/>
            <person name="Bertelli C."/>
            <person name="Schilde C."/>
            <person name="Kianianmomeni A."/>
            <person name="Burglin T.R."/>
            <person name="Frech C."/>
            <person name="Turcotte B."/>
            <person name="Kopec K.O."/>
            <person name="Synnott J.M."/>
            <person name="Choo C."/>
            <person name="Paponov I."/>
            <person name="Finkler A."/>
            <person name="Soon Heng Tan C."/>
            <person name="Hutchins A.P."/>
            <person name="Weinmeier T."/>
            <person name="Rattei T."/>
            <person name="Chu J.S."/>
            <person name="Gimenez G."/>
            <person name="Irimia M."/>
            <person name="Rigden D.J."/>
            <person name="Fitzpatrick D.A."/>
            <person name="Lorenzo-Morales J."/>
            <person name="Bateman A."/>
            <person name="Chiu C.H."/>
            <person name="Tang P."/>
            <person name="Hegemann P."/>
            <person name="Fromm H."/>
            <person name="Raoult D."/>
            <person name="Greub G."/>
            <person name="Miranda-Saavedra D."/>
            <person name="Chen N."/>
            <person name="Nash P."/>
            <person name="Ginger M.L."/>
            <person name="Horn M."/>
            <person name="Schaap P."/>
            <person name="Caler L."/>
            <person name="Loftus B."/>
        </authorList>
    </citation>
    <scope>NUCLEOTIDE SEQUENCE [LARGE SCALE GENOMIC DNA]</scope>
    <source>
        <strain evidence="14 15">Neff</strain>
    </source>
</reference>
<dbReference type="RefSeq" id="XP_004340920.1">
    <property type="nucleotide sequence ID" value="XM_004340872.1"/>
</dbReference>
<protein>
    <submittedName>
        <fullName evidence="14">R3H domain containing protein</fullName>
    </submittedName>
</protein>
<evidence type="ECO:0000256" key="11">
    <source>
        <dbReference type="SAM" id="MobiDB-lite"/>
    </source>
</evidence>
<dbReference type="InterPro" id="IPR036867">
    <property type="entry name" value="R3H_dom_sf"/>
</dbReference>
<keyword evidence="7" id="KW-0805">Transcription regulation</keyword>
<comment type="subcellular location">
    <subcellularLocation>
        <location evidence="1">Nucleus</location>
    </subcellularLocation>
</comment>
<evidence type="ECO:0000313" key="15">
    <source>
        <dbReference type="Proteomes" id="UP000011083"/>
    </source>
</evidence>
<dbReference type="GeneID" id="14919691"/>
<evidence type="ECO:0000256" key="9">
    <source>
        <dbReference type="ARBA" id="ARBA00023242"/>
    </source>
</evidence>
<feature type="domain" description="R3H" evidence="13">
    <location>
        <begin position="261"/>
        <end position="335"/>
    </location>
</feature>
<comment type="similarity">
    <text evidence="2">Belongs to the NFX1 family.</text>
</comment>
<dbReference type="STRING" id="1257118.L8H364"/>
<dbReference type="Pfam" id="PF24435">
    <property type="entry name" value="RRM_NFXL1"/>
    <property type="match status" value="1"/>
</dbReference>
<keyword evidence="6" id="KW-0862">Zinc</keyword>
<feature type="region of interest" description="Disordered" evidence="11">
    <location>
        <begin position="105"/>
        <end position="137"/>
    </location>
</feature>
<keyword evidence="9" id="KW-0539">Nucleus</keyword>
<dbReference type="GO" id="GO:0000977">
    <property type="term" value="F:RNA polymerase II transcription regulatory region sequence-specific DNA binding"/>
    <property type="evidence" value="ECO:0007669"/>
    <property type="project" value="TreeGrafter"/>
</dbReference>
<evidence type="ECO:0000259" key="12">
    <source>
        <dbReference type="PROSITE" id="PS50199"/>
    </source>
</evidence>
<dbReference type="PROSITE" id="PS01358">
    <property type="entry name" value="ZF_RANBP2_1"/>
    <property type="match status" value="1"/>
</dbReference>
<name>L8H364_ACACF</name>
<dbReference type="SUPFAM" id="SSF82708">
    <property type="entry name" value="R3H domain"/>
    <property type="match status" value="1"/>
</dbReference>
<dbReference type="AlphaFoldDB" id="L8H364"/>
<dbReference type="CDD" id="cd06008">
    <property type="entry name" value="NF-X1-zinc-finger"/>
    <property type="match status" value="2"/>
</dbReference>
<dbReference type="EMBL" id="KB007940">
    <property type="protein sequence ID" value="ELR18861.1"/>
    <property type="molecule type" value="Genomic_DNA"/>
</dbReference>
<dbReference type="InterPro" id="IPR001876">
    <property type="entry name" value="Znf_RanBP2"/>
</dbReference>
<accession>L8H364</accession>
<dbReference type="Proteomes" id="UP000011083">
    <property type="component" value="Unassembled WGS sequence"/>
</dbReference>
<organism evidence="14 15">
    <name type="scientific">Acanthamoeba castellanii (strain ATCC 30010 / Neff)</name>
    <dbReference type="NCBI Taxonomy" id="1257118"/>
    <lineage>
        <taxon>Eukaryota</taxon>
        <taxon>Amoebozoa</taxon>
        <taxon>Discosea</taxon>
        <taxon>Longamoebia</taxon>
        <taxon>Centramoebida</taxon>
        <taxon>Acanthamoebidae</taxon>
        <taxon>Acanthamoeba</taxon>
    </lineage>
</organism>